<accession>A0A1B2JAI1</accession>
<dbReference type="PANTHER" id="PTHR22929">
    <property type="entry name" value="RNA POLYMERASE III TRANSCRIPTION INITIATION FACTOR B"/>
    <property type="match status" value="1"/>
</dbReference>
<dbReference type="AlphaFoldDB" id="A0A1B2JAI1"/>
<proteinExistence type="predicted"/>
<dbReference type="GO" id="GO:0000995">
    <property type="term" value="F:RNA polymerase III general transcription initiation factor activity"/>
    <property type="evidence" value="ECO:0007669"/>
    <property type="project" value="InterPro"/>
</dbReference>
<dbReference type="InterPro" id="IPR009057">
    <property type="entry name" value="Homeodomain-like_sf"/>
</dbReference>
<evidence type="ECO:0000259" key="3">
    <source>
        <dbReference type="SMART" id="SM00717"/>
    </source>
</evidence>
<feature type="region of interest" description="Disordered" evidence="2">
    <location>
        <begin position="1"/>
        <end position="49"/>
    </location>
</feature>
<protein>
    <submittedName>
        <fullName evidence="4">BA75_02069T0</fullName>
    </submittedName>
</protein>
<dbReference type="SUPFAM" id="SSF69989">
    <property type="entry name" value="C-terminal domain of PLC-beta"/>
    <property type="match status" value="1"/>
</dbReference>
<sequence>MSEVKELLEIENVKEGISQKEQQEQAGLVTSQENPKVDEEKGEMVGEDKETEYVLPHTVTHQEELHIKISDSQIERSMDLSKEPSEKAKTTTDNNFEPLNLRTKKDLDQTKFTFPPSITGAFRQKRLPSISSGLGTGMLLKNASGSNNKTSFPPRSVRIPDILKTKADTPSAEKIKLSQLFVDETEEVQEEKAEDTDVSEDDEDIRMTKPQVRNRKVMRMGESSKHARGEADDDDQESEELMSDSVGSSGASKKRTITKEPNTKRRKTQNKKVAIMFTTEGNKQLAMVQNIKVLLKDKRFLKNGDLSKLRIDENVISLAELCKPALPIGEISDNFEIAEDALKSRRLKSAERRLIREKAREENTTLEEVKKKIEEERLKIIQSNSEFNEPEVTSTVKTMAPEAPSTNPVNTVQLQIQQDGTIGVDSESLMLNRHKSEGNEDKEREEENKFKNPVNFGTYGKFTYSERWSSEETLRFYQALASWGTDFSILQQLFPYRTRKQVKNKFNLEERRNPELIGMALMRKLPPNLEKYCQDTNNSFKTLEQYNQELKELKVNHERQLKEMKELQEKSRLEDIESQRLREIGRRTGTKKVTRAQMIQELRANQTVVGTIDGMKQHSLDEAVSQG</sequence>
<keyword evidence="5" id="KW-1185">Reference proteome</keyword>
<evidence type="ECO:0000313" key="5">
    <source>
        <dbReference type="Proteomes" id="UP000094565"/>
    </source>
</evidence>
<feature type="compositionally biased region" description="Basic and acidic residues" evidence="2">
    <location>
        <begin position="161"/>
        <end position="176"/>
    </location>
</feature>
<evidence type="ECO:0000256" key="1">
    <source>
        <dbReference type="SAM" id="Coils"/>
    </source>
</evidence>
<feature type="region of interest" description="Disordered" evidence="2">
    <location>
        <begin position="64"/>
        <end position="272"/>
    </location>
</feature>
<organism evidence="4 5">
    <name type="scientific">Komagataella pastoris</name>
    <name type="common">Yeast</name>
    <name type="synonym">Pichia pastoris</name>
    <dbReference type="NCBI Taxonomy" id="4922"/>
    <lineage>
        <taxon>Eukaryota</taxon>
        <taxon>Fungi</taxon>
        <taxon>Dikarya</taxon>
        <taxon>Ascomycota</taxon>
        <taxon>Saccharomycotina</taxon>
        <taxon>Pichiomycetes</taxon>
        <taxon>Pichiales</taxon>
        <taxon>Pichiaceae</taxon>
        <taxon>Komagataella</taxon>
    </lineage>
</organism>
<reference evidence="4 5" key="1">
    <citation type="submission" date="2016-02" db="EMBL/GenBank/DDBJ databases">
        <title>Comparative genomic and transcriptomic foundation for Pichia pastoris.</title>
        <authorList>
            <person name="Love K.R."/>
            <person name="Shah K.A."/>
            <person name="Whittaker C.A."/>
            <person name="Wu J."/>
            <person name="Bartlett M.C."/>
            <person name="Ma D."/>
            <person name="Leeson R.L."/>
            <person name="Priest M."/>
            <person name="Young S.K."/>
            <person name="Love J.C."/>
        </authorList>
    </citation>
    <scope>NUCLEOTIDE SEQUENCE [LARGE SCALE GENOMIC DNA]</scope>
    <source>
        <strain evidence="4 5">ATCC 28485</strain>
    </source>
</reference>
<feature type="compositionally biased region" description="Polar residues" evidence="2">
    <location>
        <begin position="143"/>
        <end position="153"/>
    </location>
</feature>
<dbReference type="PIRSF" id="PIRSF037327">
    <property type="entry name" value="TFIIIB_Bdp1_fun"/>
    <property type="match status" value="1"/>
</dbReference>
<dbReference type="InterPro" id="IPR001005">
    <property type="entry name" value="SANT/Myb"/>
</dbReference>
<evidence type="ECO:0000256" key="2">
    <source>
        <dbReference type="SAM" id="MobiDB-lite"/>
    </source>
</evidence>
<gene>
    <name evidence="4" type="primary">BDP1</name>
    <name evidence="4" type="ORF">ATY40_BA7502069</name>
</gene>
<dbReference type="InterPro" id="IPR017174">
    <property type="entry name" value="Bdp1_fungi"/>
</dbReference>
<dbReference type="Gene3D" id="1.10.10.60">
    <property type="entry name" value="Homeodomain-like"/>
    <property type="match status" value="1"/>
</dbReference>
<feature type="coiled-coil region" evidence="1">
    <location>
        <begin position="536"/>
        <end position="574"/>
    </location>
</feature>
<evidence type="ECO:0000313" key="4">
    <source>
        <dbReference type="EMBL" id="ANZ75033.1"/>
    </source>
</evidence>
<feature type="compositionally biased region" description="Polar residues" evidence="2">
    <location>
        <begin position="24"/>
        <end position="34"/>
    </location>
</feature>
<dbReference type="InterPro" id="IPR039467">
    <property type="entry name" value="TFIIIB_B''_Myb"/>
</dbReference>
<dbReference type="CDD" id="cd00167">
    <property type="entry name" value="SANT"/>
    <property type="match status" value="1"/>
</dbReference>
<dbReference type="PANTHER" id="PTHR22929:SF0">
    <property type="entry name" value="TRANSCRIPTION FACTOR TFIIIB COMPONENT B'' HOMOLOG"/>
    <property type="match status" value="1"/>
</dbReference>
<name>A0A1B2JAI1_PICPA</name>
<dbReference type="EMBL" id="CP014585">
    <property type="protein sequence ID" value="ANZ75033.1"/>
    <property type="molecule type" value="Genomic_DNA"/>
</dbReference>
<dbReference type="Proteomes" id="UP000094565">
    <property type="component" value="Chromosome 2"/>
</dbReference>
<dbReference type="OrthoDB" id="272624at2759"/>
<feature type="compositionally biased region" description="Basic and acidic residues" evidence="2">
    <location>
        <begin position="64"/>
        <end position="90"/>
    </location>
</feature>
<feature type="compositionally biased region" description="Acidic residues" evidence="2">
    <location>
        <begin position="183"/>
        <end position="204"/>
    </location>
</feature>
<keyword evidence="1" id="KW-0175">Coiled coil</keyword>
<feature type="coiled-coil region" evidence="1">
    <location>
        <begin position="347"/>
        <end position="386"/>
    </location>
</feature>
<dbReference type="GO" id="GO:0000126">
    <property type="term" value="C:transcription factor TFIIIB complex"/>
    <property type="evidence" value="ECO:0007669"/>
    <property type="project" value="InterPro"/>
</dbReference>
<dbReference type="GO" id="GO:0070898">
    <property type="term" value="P:RNA polymerase III preinitiation complex assembly"/>
    <property type="evidence" value="ECO:0007669"/>
    <property type="project" value="TreeGrafter"/>
</dbReference>
<feature type="domain" description="Myb-like" evidence="3">
    <location>
        <begin position="464"/>
        <end position="512"/>
    </location>
</feature>
<dbReference type="SMART" id="SM00717">
    <property type="entry name" value="SANT"/>
    <property type="match status" value="1"/>
</dbReference>
<feature type="compositionally biased region" description="Basic and acidic residues" evidence="2">
    <location>
        <begin position="1"/>
        <end position="23"/>
    </location>
</feature>
<feature type="compositionally biased region" description="Acidic residues" evidence="2">
    <location>
        <begin position="231"/>
        <end position="242"/>
    </location>
</feature>
<dbReference type="SUPFAM" id="SSF46689">
    <property type="entry name" value="Homeodomain-like"/>
    <property type="match status" value="1"/>
</dbReference>
<dbReference type="GO" id="GO:0001156">
    <property type="term" value="F:TFIIIC-class transcription factor complex binding"/>
    <property type="evidence" value="ECO:0007669"/>
    <property type="project" value="TreeGrafter"/>
</dbReference>
<dbReference type="Pfam" id="PF15963">
    <property type="entry name" value="Myb_DNA-bind_7"/>
    <property type="match status" value="1"/>
</dbReference>
<feature type="compositionally biased region" description="Basic and acidic residues" evidence="2">
    <location>
        <begin position="35"/>
        <end position="49"/>
    </location>
</feature>